<dbReference type="RefSeq" id="WP_169324374.1">
    <property type="nucleotide sequence ID" value="NZ_JABCJJ010000008.1"/>
</dbReference>
<organism evidence="2 3">
    <name type="scientific">Cellulomonas fimi</name>
    <dbReference type="NCBI Taxonomy" id="1708"/>
    <lineage>
        <taxon>Bacteria</taxon>
        <taxon>Bacillati</taxon>
        <taxon>Actinomycetota</taxon>
        <taxon>Actinomycetes</taxon>
        <taxon>Micrococcales</taxon>
        <taxon>Cellulomonadaceae</taxon>
        <taxon>Cellulomonas</taxon>
    </lineage>
</organism>
<comment type="caution">
    <text evidence="2">The sequence shown here is derived from an EMBL/GenBank/DDBJ whole genome shotgun (WGS) entry which is preliminary data.</text>
</comment>
<dbReference type="InterPro" id="IPR045394">
    <property type="entry name" value="Abhydrolase_dom"/>
</dbReference>
<evidence type="ECO:0000313" key="3">
    <source>
        <dbReference type="Proteomes" id="UP000562124"/>
    </source>
</evidence>
<dbReference type="AlphaFoldDB" id="A0A7Y0LXD1"/>
<name>A0A7Y0LXD1_CELFI</name>
<sequence>MNAFPRSRARTGRVAVLAGMAAVAVVLPLGVVGGAAAAPRDDDPMDSLTAVPRVKGRILQTDESYLFSTMEKARVPLDLADYGYEEEEYFLSGTANVYDEDDAGNLQVITEDVEYVNRIIVRRPAKPRDASGVVLVDILNASNGYDIEDLWRRHWEQTMARGDTYIGITSKPVNVDALKNFDPERYEDLTWDSPTALPPLGLDAAGFDPTGTEEGLAWDIITQVGNVLDSQHARRILGGAKAETVILTGQSQSALYLNTYALNFHEAVTAANGGEPVFDGYLSVGGGVQEKVLRQGVRGDRSLGPAFQLVDTVEKDLGVPFVVVTSEGDEFLFDRYVFGTMDLPDTWRHYQVPGAPHTNKLATVVPDNTELIKAGRTPRDLDALPDNLSLYPLEQTVLASIDALVAWIEDGVPAPESVWFETDADLELVRDERGNALGGIRYGLIEYPLARFQGGDPADPTHGLMFPITLEEFRATYGTRAAYLALIEESNDELIAQGYLNELGARYVVDVANQLLDRIGA</sequence>
<protein>
    <recommendedName>
        <fullName evidence="1">Alpha/beta hydrolase domain-containing protein</fullName>
    </recommendedName>
</protein>
<gene>
    <name evidence="2" type="ORF">HIR71_07095</name>
</gene>
<proteinExistence type="predicted"/>
<evidence type="ECO:0000313" key="2">
    <source>
        <dbReference type="EMBL" id="NMR19991.1"/>
    </source>
</evidence>
<accession>A0A7Y0LXD1</accession>
<evidence type="ECO:0000259" key="1">
    <source>
        <dbReference type="Pfam" id="PF20091"/>
    </source>
</evidence>
<reference evidence="2 3" key="1">
    <citation type="submission" date="2020-04" db="EMBL/GenBank/DDBJ databases">
        <title>Sequencing and Assembly of C. fimi.</title>
        <authorList>
            <person name="Ramsey A.R."/>
        </authorList>
    </citation>
    <scope>NUCLEOTIDE SEQUENCE [LARGE SCALE GENOMIC DNA]</scope>
    <source>
        <strain evidence="2 3">SB</strain>
    </source>
</reference>
<feature type="domain" description="Alpha/beta hydrolase" evidence="1">
    <location>
        <begin position="55"/>
        <end position="503"/>
    </location>
</feature>
<dbReference type="Pfam" id="PF20091">
    <property type="entry name" value="Abhydrolase_10"/>
    <property type="match status" value="1"/>
</dbReference>
<keyword evidence="3" id="KW-1185">Reference proteome</keyword>
<dbReference type="Proteomes" id="UP000562124">
    <property type="component" value="Unassembled WGS sequence"/>
</dbReference>
<dbReference type="EMBL" id="JABCJJ010000008">
    <property type="protein sequence ID" value="NMR19991.1"/>
    <property type="molecule type" value="Genomic_DNA"/>
</dbReference>